<organism evidence="5 6">
    <name type="scientific">Capsicum baccatum</name>
    <name type="common">Peruvian pepper</name>
    <dbReference type="NCBI Taxonomy" id="33114"/>
    <lineage>
        <taxon>Eukaryota</taxon>
        <taxon>Viridiplantae</taxon>
        <taxon>Streptophyta</taxon>
        <taxon>Embryophyta</taxon>
        <taxon>Tracheophyta</taxon>
        <taxon>Spermatophyta</taxon>
        <taxon>Magnoliopsida</taxon>
        <taxon>eudicotyledons</taxon>
        <taxon>Gunneridae</taxon>
        <taxon>Pentapetalae</taxon>
        <taxon>asterids</taxon>
        <taxon>lamiids</taxon>
        <taxon>Solanales</taxon>
        <taxon>Solanaceae</taxon>
        <taxon>Solanoideae</taxon>
        <taxon>Capsiceae</taxon>
        <taxon>Capsicum</taxon>
    </lineage>
</organism>
<dbReference type="InterPro" id="IPR000490">
    <property type="entry name" value="Glyco_hydro_17"/>
</dbReference>
<evidence type="ECO:0000256" key="1">
    <source>
        <dbReference type="ARBA" id="ARBA00008773"/>
    </source>
</evidence>
<dbReference type="EMBL" id="MLFT02000007">
    <property type="protein sequence ID" value="PHT43676.1"/>
    <property type="molecule type" value="Genomic_DNA"/>
</dbReference>
<dbReference type="AlphaFoldDB" id="A0A2G2WEI8"/>
<evidence type="ECO:0000313" key="5">
    <source>
        <dbReference type="EMBL" id="PHT43676.1"/>
    </source>
</evidence>
<dbReference type="Proteomes" id="UP000224567">
    <property type="component" value="Unassembled WGS sequence"/>
</dbReference>
<protein>
    <submittedName>
        <fullName evidence="5">Glucan endo-1,3-beta-glucosidase 10</fullName>
    </submittedName>
</protein>
<comment type="similarity">
    <text evidence="1 4">Belongs to the glycosyl hydrolase 17 family.</text>
</comment>
<gene>
    <name evidence="5" type="ORF">CQW23_17701</name>
</gene>
<dbReference type="OrthoDB" id="1723998at2759"/>
<evidence type="ECO:0000313" key="6">
    <source>
        <dbReference type="Proteomes" id="UP000224567"/>
    </source>
</evidence>
<proteinExistence type="inferred from homology"/>
<accession>A0A2G2WEI8</accession>
<comment type="caution">
    <text evidence="5">The sequence shown here is derived from an EMBL/GenBank/DDBJ whole genome shotgun (WGS) entry which is preliminary data.</text>
</comment>
<dbReference type="Gene3D" id="3.20.20.80">
    <property type="entry name" value="Glycosidases"/>
    <property type="match status" value="1"/>
</dbReference>
<keyword evidence="6" id="KW-1185">Reference proteome</keyword>
<reference evidence="5 6" key="1">
    <citation type="journal article" date="2017" name="Genome Biol.">
        <title>New reference genome sequences of hot pepper reveal the massive evolution of plant disease-resistance genes by retroduplication.</title>
        <authorList>
            <person name="Kim S."/>
            <person name="Park J."/>
            <person name="Yeom S.I."/>
            <person name="Kim Y.M."/>
            <person name="Seo E."/>
            <person name="Kim K.T."/>
            <person name="Kim M.S."/>
            <person name="Lee J.M."/>
            <person name="Cheong K."/>
            <person name="Shin H.S."/>
            <person name="Kim S.B."/>
            <person name="Han K."/>
            <person name="Lee J."/>
            <person name="Park M."/>
            <person name="Lee H.A."/>
            <person name="Lee H.Y."/>
            <person name="Lee Y."/>
            <person name="Oh S."/>
            <person name="Lee J.H."/>
            <person name="Choi E."/>
            <person name="Choi E."/>
            <person name="Lee S.E."/>
            <person name="Jeon J."/>
            <person name="Kim H."/>
            <person name="Choi G."/>
            <person name="Song H."/>
            <person name="Lee J."/>
            <person name="Lee S.C."/>
            <person name="Kwon J.K."/>
            <person name="Lee H.Y."/>
            <person name="Koo N."/>
            <person name="Hong Y."/>
            <person name="Kim R.W."/>
            <person name="Kang W.H."/>
            <person name="Huh J.H."/>
            <person name="Kang B.C."/>
            <person name="Yang T.J."/>
            <person name="Lee Y.H."/>
            <person name="Bennetzen J.L."/>
            <person name="Choi D."/>
        </authorList>
    </citation>
    <scope>NUCLEOTIDE SEQUENCE [LARGE SCALE GENOMIC DNA]</scope>
    <source>
        <strain evidence="6">cv. PBC81</strain>
    </source>
</reference>
<sequence>MVYRWICVVVNFSTDLFASTLGLEIGINYGQIANNLPTPSRVLYLLRSLNVTRVKLYDADRNSLLEVMREMNGVRKMTRNFLFKIVFDVESDLKSDMERVEHTQLTELGYGCRGEASETGGDLEKA</sequence>
<keyword evidence="2" id="KW-0378">Hydrolase</keyword>
<dbReference type="Pfam" id="PF00332">
    <property type="entry name" value="Glyco_hydro_17"/>
    <property type="match status" value="1"/>
</dbReference>
<dbReference type="GO" id="GO:0005975">
    <property type="term" value="P:carbohydrate metabolic process"/>
    <property type="evidence" value="ECO:0007669"/>
    <property type="project" value="InterPro"/>
</dbReference>
<name>A0A2G2WEI8_CAPBA</name>
<dbReference type="InterPro" id="IPR017853">
    <property type="entry name" value="GH"/>
</dbReference>
<evidence type="ECO:0000256" key="4">
    <source>
        <dbReference type="RuleBase" id="RU004335"/>
    </source>
</evidence>
<reference evidence="6" key="2">
    <citation type="journal article" date="2017" name="J. Anim. Genet.">
        <title>Multiple reference genome sequences of hot pepper reveal the massive evolution of plant disease resistance genes by retroduplication.</title>
        <authorList>
            <person name="Kim S."/>
            <person name="Park J."/>
            <person name="Yeom S.-I."/>
            <person name="Kim Y.-M."/>
            <person name="Seo E."/>
            <person name="Kim K.-T."/>
            <person name="Kim M.-S."/>
            <person name="Lee J.M."/>
            <person name="Cheong K."/>
            <person name="Shin H.-S."/>
            <person name="Kim S.-B."/>
            <person name="Han K."/>
            <person name="Lee J."/>
            <person name="Park M."/>
            <person name="Lee H.-A."/>
            <person name="Lee H.-Y."/>
            <person name="Lee Y."/>
            <person name="Oh S."/>
            <person name="Lee J.H."/>
            <person name="Choi E."/>
            <person name="Choi E."/>
            <person name="Lee S.E."/>
            <person name="Jeon J."/>
            <person name="Kim H."/>
            <person name="Choi G."/>
            <person name="Song H."/>
            <person name="Lee J."/>
            <person name="Lee S.-C."/>
            <person name="Kwon J.-K."/>
            <person name="Lee H.-Y."/>
            <person name="Koo N."/>
            <person name="Hong Y."/>
            <person name="Kim R.W."/>
            <person name="Kang W.-H."/>
            <person name="Huh J.H."/>
            <person name="Kang B.-C."/>
            <person name="Yang T.-J."/>
            <person name="Lee Y.-H."/>
            <person name="Bennetzen J.L."/>
            <person name="Choi D."/>
        </authorList>
    </citation>
    <scope>NUCLEOTIDE SEQUENCE [LARGE SCALE GENOMIC DNA]</scope>
    <source>
        <strain evidence="6">cv. PBC81</strain>
    </source>
</reference>
<evidence type="ECO:0000256" key="3">
    <source>
        <dbReference type="ARBA" id="ARBA00023295"/>
    </source>
</evidence>
<dbReference type="GO" id="GO:0004553">
    <property type="term" value="F:hydrolase activity, hydrolyzing O-glycosyl compounds"/>
    <property type="evidence" value="ECO:0007669"/>
    <property type="project" value="InterPro"/>
</dbReference>
<keyword evidence="3" id="KW-0326">Glycosidase</keyword>
<evidence type="ECO:0000256" key="2">
    <source>
        <dbReference type="ARBA" id="ARBA00022801"/>
    </source>
</evidence>
<dbReference type="SUPFAM" id="SSF51445">
    <property type="entry name" value="(Trans)glycosidases"/>
    <property type="match status" value="1"/>
</dbReference>
<dbReference type="STRING" id="33114.A0A2G2WEI8"/>